<proteinExistence type="inferred from homology"/>
<organism evidence="15 17">
    <name type="scientific">Leptospira perolatii</name>
    <dbReference type="NCBI Taxonomy" id="2023191"/>
    <lineage>
        <taxon>Bacteria</taxon>
        <taxon>Pseudomonadati</taxon>
        <taxon>Spirochaetota</taxon>
        <taxon>Spirochaetia</taxon>
        <taxon>Leptospirales</taxon>
        <taxon>Leptospiraceae</taxon>
        <taxon>Leptospira</taxon>
    </lineage>
</organism>
<evidence type="ECO:0000313" key="15">
    <source>
        <dbReference type="EMBL" id="PJZ74161.1"/>
    </source>
</evidence>
<keyword evidence="16" id="KW-1185">Reference proteome</keyword>
<feature type="compositionally biased region" description="Low complexity" evidence="10">
    <location>
        <begin position="40"/>
        <end position="53"/>
    </location>
</feature>
<dbReference type="AlphaFoldDB" id="A0A2M9ZQB5"/>
<feature type="domain" description="TonB-dependent receptor plug" evidence="13">
    <location>
        <begin position="93"/>
        <end position="203"/>
    </location>
</feature>
<dbReference type="PANTHER" id="PTHR30442">
    <property type="entry name" value="IRON III DICITRATE TRANSPORT PROTEIN FECA"/>
    <property type="match status" value="1"/>
</dbReference>
<feature type="domain" description="TonB-dependent receptor-like beta-barrel" evidence="12">
    <location>
        <begin position="293"/>
        <end position="786"/>
    </location>
</feature>
<comment type="similarity">
    <text evidence="8 9">Belongs to the TonB-dependent receptor family.</text>
</comment>
<evidence type="ECO:0000256" key="3">
    <source>
        <dbReference type="ARBA" id="ARBA00022452"/>
    </source>
</evidence>
<dbReference type="Proteomes" id="UP000231962">
    <property type="component" value="Unassembled WGS sequence"/>
</dbReference>
<evidence type="ECO:0000313" key="17">
    <source>
        <dbReference type="Proteomes" id="UP000231990"/>
    </source>
</evidence>
<dbReference type="Pfam" id="PF00593">
    <property type="entry name" value="TonB_dep_Rec_b-barrel"/>
    <property type="match status" value="1"/>
</dbReference>
<name>A0A2M9ZQB5_9LEPT</name>
<evidence type="ECO:0000256" key="5">
    <source>
        <dbReference type="ARBA" id="ARBA00023077"/>
    </source>
</evidence>
<dbReference type="PROSITE" id="PS52016">
    <property type="entry name" value="TONB_DEPENDENT_REC_3"/>
    <property type="match status" value="1"/>
</dbReference>
<dbReference type="Pfam" id="PF07715">
    <property type="entry name" value="Plug"/>
    <property type="match status" value="1"/>
</dbReference>
<dbReference type="InterPro" id="IPR036942">
    <property type="entry name" value="Beta-barrel_TonB_sf"/>
</dbReference>
<dbReference type="EMBL" id="NPDY01000028">
    <property type="protein sequence ID" value="PJZ68236.1"/>
    <property type="molecule type" value="Genomic_DNA"/>
</dbReference>
<reference evidence="16 17" key="1">
    <citation type="submission" date="2017-07" db="EMBL/GenBank/DDBJ databases">
        <title>Leptospira spp. isolated from tropical soils.</title>
        <authorList>
            <person name="Thibeaux R."/>
            <person name="Iraola G."/>
            <person name="Ferres I."/>
            <person name="Bierque E."/>
            <person name="Girault D."/>
            <person name="Soupe-Gilbert M.-E."/>
            <person name="Picardeau M."/>
            <person name="Goarant C."/>
        </authorList>
    </citation>
    <scope>NUCLEOTIDE SEQUENCE [LARGE SCALE GENOMIC DNA]</scope>
    <source>
        <strain evidence="15 17">FH1-B-B1</strain>
        <strain evidence="14 16">FH1-B-C1</strain>
    </source>
</reference>
<accession>A0A2M9ZQB5</accession>
<evidence type="ECO:0000259" key="12">
    <source>
        <dbReference type="Pfam" id="PF00593"/>
    </source>
</evidence>
<keyword evidence="3 8" id="KW-1134">Transmembrane beta strand</keyword>
<feature type="compositionally biased region" description="Basic and acidic residues" evidence="10">
    <location>
        <begin position="64"/>
        <end position="73"/>
    </location>
</feature>
<feature type="region of interest" description="Disordered" evidence="10">
    <location>
        <begin position="25"/>
        <end position="73"/>
    </location>
</feature>
<dbReference type="GO" id="GO:0009279">
    <property type="term" value="C:cell outer membrane"/>
    <property type="evidence" value="ECO:0007669"/>
    <property type="project" value="UniProtKB-SubCell"/>
</dbReference>
<comment type="caution">
    <text evidence="15">The sequence shown here is derived from an EMBL/GenBank/DDBJ whole genome shotgun (WGS) entry which is preliminary data.</text>
</comment>
<keyword evidence="4 8" id="KW-0812">Transmembrane</keyword>
<dbReference type="OrthoDB" id="9760494at2"/>
<dbReference type="InterPro" id="IPR000531">
    <property type="entry name" value="Beta-barrel_TonB"/>
</dbReference>
<keyword evidence="15" id="KW-0675">Receptor</keyword>
<feature type="chain" id="PRO_5014929296" evidence="11">
    <location>
        <begin position="23"/>
        <end position="817"/>
    </location>
</feature>
<dbReference type="RefSeq" id="WP_100715324.1">
    <property type="nucleotide sequence ID" value="NZ_NPDY01000028.1"/>
</dbReference>
<evidence type="ECO:0000259" key="13">
    <source>
        <dbReference type="Pfam" id="PF07715"/>
    </source>
</evidence>
<evidence type="ECO:0000256" key="7">
    <source>
        <dbReference type="ARBA" id="ARBA00023237"/>
    </source>
</evidence>
<dbReference type="Gene3D" id="2.170.130.10">
    <property type="entry name" value="TonB-dependent receptor, plug domain"/>
    <property type="match status" value="1"/>
</dbReference>
<evidence type="ECO:0000256" key="4">
    <source>
        <dbReference type="ARBA" id="ARBA00022692"/>
    </source>
</evidence>
<evidence type="ECO:0000256" key="11">
    <source>
        <dbReference type="SAM" id="SignalP"/>
    </source>
</evidence>
<keyword evidence="7 8" id="KW-0998">Cell outer membrane</keyword>
<dbReference type="InterPro" id="IPR037066">
    <property type="entry name" value="Plug_dom_sf"/>
</dbReference>
<comment type="subcellular location">
    <subcellularLocation>
        <location evidence="1 8">Cell outer membrane</location>
        <topology evidence="1 8">Multi-pass membrane protein</topology>
    </subcellularLocation>
</comment>
<dbReference type="Proteomes" id="UP000231990">
    <property type="component" value="Unassembled WGS sequence"/>
</dbReference>
<dbReference type="CDD" id="cd01347">
    <property type="entry name" value="ligand_gated_channel"/>
    <property type="match status" value="1"/>
</dbReference>
<keyword evidence="11" id="KW-0732">Signal</keyword>
<evidence type="ECO:0000256" key="10">
    <source>
        <dbReference type="SAM" id="MobiDB-lite"/>
    </source>
</evidence>
<feature type="compositionally biased region" description="Polar residues" evidence="10">
    <location>
        <begin position="26"/>
        <end position="35"/>
    </location>
</feature>
<dbReference type="PANTHER" id="PTHR30442:SF0">
    <property type="entry name" value="FE(3+) DICITRATE TRANSPORT PROTEIN FECA"/>
    <property type="match status" value="1"/>
</dbReference>
<evidence type="ECO:0000313" key="16">
    <source>
        <dbReference type="Proteomes" id="UP000231962"/>
    </source>
</evidence>
<sequence>MKLSNRFLFLLLFLILPIAIFPQEPNEGNPTQDSPKNGKTETNGNEETPNGKTTGNGNGQNGSGKKEESLEEKHRRFLEAGQINVIGSKDDDLKKIPGSANVIGPKVLKESNPVDSMEALRRVPGATLRYQDAAGLTPNIAFRGVSNEESRKTLILEDGVLTSLSPYGQPESYYSPQLDRMERVEIIKGSGAILFGPSTLGGIVNFVTRKPPVKPTFDMKVIGGNNGFFSTFMQYGGTQGNTGYDVSYLHKEGKGYRDFQGFRVDDFYGKLVHKLGEKDTISLKVGHNDQDAQSTYLGLTQGLFWANPRINPAKYDRKILTRDSIVISEEHSFSKDWKLVSRLYGTNATRNWQRQDWSYNNLDEFGRPALPPGDTFAIFAPRPIGNRPGDVIYMRNSSPQRNQFFRTGGVELRLEGTFRTFEIKHELIFGSRAHYEDSEVRFVQVAYPFLDKGFTTTSQMRMSRAYSAYIQDTISLTEKFKVIPGVRYEHITQGVYNTRRPATAKDVLDGRAGTEGDIILVQLGGETYTKILLPGMGLTYDLTRDFVWFAGAHTGFSPPTFSTAISPSGADYRLKAEQSNNYETGVRGNITRYFYMQTAVFAMYFQNQIINTSEVGAEAGSRPVNSGKSIHRGVENSFAFDFGKFSGSRWEVPLEINYTYLDARSVTYVGIPTVTNADGSVTIQNRPSMELDANGNILKVDTNRNILPYAPRNTFLVSLGCKSPIGVFARAEYQYFDKQFSDLQNRKNESADGNSGVIPAYGIVNANMGYEAPGGKWSVFINAKNLQDRHYISGRLPIGIQQGPYRQINIGVSFKFD</sequence>
<evidence type="ECO:0000256" key="6">
    <source>
        <dbReference type="ARBA" id="ARBA00023136"/>
    </source>
</evidence>
<dbReference type="GO" id="GO:0033214">
    <property type="term" value="P:siderophore-iron import into cell"/>
    <property type="evidence" value="ECO:0007669"/>
    <property type="project" value="TreeGrafter"/>
</dbReference>
<protein>
    <submittedName>
        <fullName evidence="15">TonB-dependent receptor</fullName>
    </submittedName>
</protein>
<evidence type="ECO:0000256" key="8">
    <source>
        <dbReference type="PROSITE-ProRule" id="PRU01360"/>
    </source>
</evidence>
<dbReference type="Gene3D" id="2.40.170.20">
    <property type="entry name" value="TonB-dependent receptor, beta-barrel domain"/>
    <property type="match status" value="1"/>
</dbReference>
<feature type="signal peptide" evidence="11">
    <location>
        <begin position="1"/>
        <end position="22"/>
    </location>
</feature>
<dbReference type="EMBL" id="NPDZ01000002">
    <property type="protein sequence ID" value="PJZ74161.1"/>
    <property type="molecule type" value="Genomic_DNA"/>
</dbReference>
<dbReference type="InterPro" id="IPR012910">
    <property type="entry name" value="Plug_dom"/>
</dbReference>
<keyword evidence="6 8" id="KW-0472">Membrane</keyword>
<dbReference type="InterPro" id="IPR039426">
    <property type="entry name" value="TonB-dep_rcpt-like"/>
</dbReference>
<keyword evidence="5 9" id="KW-0798">TonB box</keyword>
<gene>
    <name evidence="14" type="ORF">CH360_17115</name>
    <name evidence="15" type="ORF">CH373_04390</name>
</gene>
<evidence type="ECO:0000256" key="2">
    <source>
        <dbReference type="ARBA" id="ARBA00022448"/>
    </source>
</evidence>
<keyword evidence="2 8" id="KW-0813">Transport</keyword>
<evidence type="ECO:0000256" key="9">
    <source>
        <dbReference type="RuleBase" id="RU003357"/>
    </source>
</evidence>
<evidence type="ECO:0000256" key="1">
    <source>
        <dbReference type="ARBA" id="ARBA00004571"/>
    </source>
</evidence>
<evidence type="ECO:0000313" key="14">
    <source>
        <dbReference type="EMBL" id="PJZ68236.1"/>
    </source>
</evidence>
<dbReference type="SUPFAM" id="SSF56935">
    <property type="entry name" value="Porins"/>
    <property type="match status" value="1"/>
</dbReference>